<feature type="domain" description="HTH tetR-type" evidence="5">
    <location>
        <begin position="11"/>
        <end position="71"/>
    </location>
</feature>
<evidence type="ECO:0000259" key="5">
    <source>
        <dbReference type="PROSITE" id="PS50977"/>
    </source>
</evidence>
<dbReference type="SUPFAM" id="SSF48498">
    <property type="entry name" value="Tetracyclin repressor-like, C-terminal domain"/>
    <property type="match status" value="1"/>
</dbReference>
<evidence type="ECO:0000256" key="3">
    <source>
        <dbReference type="ARBA" id="ARBA00023163"/>
    </source>
</evidence>
<dbReference type="Gene3D" id="1.10.10.60">
    <property type="entry name" value="Homeodomain-like"/>
    <property type="match status" value="1"/>
</dbReference>
<dbReference type="PROSITE" id="PS50977">
    <property type="entry name" value="HTH_TETR_2"/>
    <property type="match status" value="1"/>
</dbReference>
<keyword evidence="7" id="KW-1185">Reference proteome</keyword>
<evidence type="ECO:0000313" key="6">
    <source>
        <dbReference type="EMBL" id="AWK75083.1"/>
    </source>
</evidence>
<dbReference type="EMBL" id="CP021354">
    <property type="protein sequence ID" value="AWK75083.1"/>
    <property type="molecule type" value="Genomic_DNA"/>
</dbReference>
<accession>A0A2S2C2N7</accession>
<sequence length="194" mass="21219">MEQITRPGFATRRRTQLFDALVDLFLAEGFAHLTLDEIAARLRCSKSTLYTLADSKEQLVREATVHFFRRATEDVESHIAEINGARERISAYLSAVGTALTAASDQFMADLDAFPPAREVYEQNTQIAAGRVKALIDDGVAGGDFRDVHAAFAADLVTTMMVRIQQRGVRDSTGLDDAHAYRELAAILTAGISA</sequence>
<dbReference type="Proteomes" id="UP000245711">
    <property type="component" value="Chromosome"/>
</dbReference>
<evidence type="ECO:0000256" key="4">
    <source>
        <dbReference type="PROSITE-ProRule" id="PRU00335"/>
    </source>
</evidence>
<keyword evidence="2 4" id="KW-0238">DNA-binding</keyword>
<proteinExistence type="predicted"/>
<dbReference type="SUPFAM" id="SSF46689">
    <property type="entry name" value="Homeodomain-like"/>
    <property type="match status" value="1"/>
</dbReference>
<evidence type="ECO:0000256" key="1">
    <source>
        <dbReference type="ARBA" id="ARBA00023015"/>
    </source>
</evidence>
<dbReference type="GO" id="GO:0003700">
    <property type="term" value="F:DNA-binding transcription factor activity"/>
    <property type="evidence" value="ECO:0007669"/>
    <property type="project" value="TreeGrafter"/>
</dbReference>
<keyword evidence="1" id="KW-0805">Transcription regulation</keyword>
<gene>
    <name evidence="6" type="ORF">CBI38_29570</name>
</gene>
<dbReference type="InterPro" id="IPR001647">
    <property type="entry name" value="HTH_TetR"/>
</dbReference>
<dbReference type="Pfam" id="PF00440">
    <property type="entry name" value="TetR_N"/>
    <property type="match status" value="1"/>
</dbReference>
<dbReference type="RefSeq" id="WP_109334599.1">
    <property type="nucleotide sequence ID" value="NZ_CP021354.1"/>
</dbReference>
<dbReference type="InterPro" id="IPR036271">
    <property type="entry name" value="Tet_transcr_reg_TetR-rel_C_sf"/>
</dbReference>
<dbReference type="OrthoDB" id="5181477at2"/>
<dbReference type="AlphaFoldDB" id="A0A2S2C2N7"/>
<feature type="DNA-binding region" description="H-T-H motif" evidence="4">
    <location>
        <begin position="34"/>
        <end position="53"/>
    </location>
</feature>
<dbReference type="PANTHER" id="PTHR30055:SF234">
    <property type="entry name" value="HTH-TYPE TRANSCRIPTIONAL REGULATOR BETI"/>
    <property type="match status" value="1"/>
</dbReference>
<dbReference type="GO" id="GO:0000976">
    <property type="term" value="F:transcription cis-regulatory region binding"/>
    <property type="evidence" value="ECO:0007669"/>
    <property type="project" value="TreeGrafter"/>
</dbReference>
<evidence type="ECO:0000256" key="2">
    <source>
        <dbReference type="ARBA" id="ARBA00023125"/>
    </source>
</evidence>
<reference evidence="6 7" key="1">
    <citation type="submission" date="2017-05" db="EMBL/GenBank/DDBJ databases">
        <title>Isolation of Rhodococcus sp. S2-17 biodegrading of BP-3.</title>
        <authorList>
            <person name="Lee Y."/>
            <person name="Kim K.H."/>
            <person name="Chun B.H."/>
            <person name="Jung H.S."/>
            <person name="Jeon C.O."/>
        </authorList>
    </citation>
    <scope>NUCLEOTIDE SEQUENCE [LARGE SCALE GENOMIC DNA]</scope>
    <source>
        <strain evidence="6 7">S2-17</strain>
    </source>
</reference>
<dbReference type="KEGG" id="roz:CBI38_29570"/>
<keyword evidence="3" id="KW-0804">Transcription</keyword>
<name>A0A2S2C2N7_9NOCA</name>
<organism evidence="6 7">
    <name type="scientific">Rhodococcus oxybenzonivorans</name>
    <dbReference type="NCBI Taxonomy" id="1990687"/>
    <lineage>
        <taxon>Bacteria</taxon>
        <taxon>Bacillati</taxon>
        <taxon>Actinomycetota</taxon>
        <taxon>Actinomycetes</taxon>
        <taxon>Mycobacteriales</taxon>
        <taxon>Nocardiaceae</taxon>
        <taxon>Rhodococcus</taxon>
    </lineage>
</organism>
<dbReference type="PANTHER" id="PTHR30055">
    <property type="entry name" value="HTH-TYPE TRANSCRIPTIONAL REGULATOR RUTR"/>
    <property type="match status" value="1"/>
</dbReference>
<dbReference type="InterPro" id="IPR009057">
    <property type="entry name" value="Homeodomain-like_sf"/>
</dbReference>
<protein>
    <submittedName>
        <fullName evidence="6">TetR family transcriptional regulator</fullName>
    </submittedName>
</protein>
<dbReference type="InterPro" id="IPR050109">
    <property type="entry name" value="HTH-type_TetR-like_transc_reg"/>
</dbReference>
<evidence type="ECO:0000313" key="7">
    <source>
        <dbReference type="Proteomes" id="UP000245711"/>
    </source>
</evidence>
<dbReference type="Gene3D" id="1.10.357.10">
    <property type="entry name" value="Tetracycline Repressor, domain 2"/>
    <property type="match status" value="1"/>
</dbReference>